<dbReference type="SUPFAM" id="SSF51219">
    <property type="entry name" value="TRAP-like"/>
    <property type="match status" value="1"/>
</dbReference>
<evidence type="ECO:0008006" key="3">
    <source>
        <dbReference type="Google" id="ProtNLM"/>
    </source>
</evidence>
<dbReference type="PANTHER" id="PTHR43657">
    <property type="entry name" value="TRYPTOPHAN RNA-BINDING ATTENUATOR PROTEIN-LIKE PROTEIN"/>
    <property type="match status" value="1"/>
</dbReference>
<dbReference type="PANTHER" id="PTHR43657:SF1">
    <property type="entry name" value="ALTERED INHERITANCE OF MITOCHONDRIA PROTEIN 24, MITOCHONDRIAL"/>
    <property type="match status" value="1"/>
</dbReference>
<dbReference type="InterPro" id="IPR036983">
    <property type="entry name" value="AIM24_sf"/>
</dbReference>
<sequence length="228" mass="24391">MRYELLEKPDFTMVKVTFDQQGESMLCEASAMVARDSKIDMKTQMQGGFLAAAKRKLLGGESIFQNTFTATAPGQSLYFAPAPEGDVQVLELDGHTPILMNSGAFLGAAPSVNLDTKWGGTRGFFSGQGFFLLKAEGTGPVFFASYGGIHAVDVGPGGYVCDTGHVVAFTGGLNYNVQRLGGLKSLFFSGEGLVCNFQGQGRLWISTRNPGGLVNFVHPFRPVQRSNG</sequence>
<dbReference type="OrthoDB" id="9779518at2"/>
<organism evidence="1 2">
    <name type="scientific">Sandaracinus amylolyticus</name>
    <dbReference type="NCBI Taxonomy" id="927083"/>
    <lineage>
        <taxon>Bacteria</taxon>
        <taxon>Pseudomonadati</taxon>
        <taxon>Myxococcota</taxon>
        <taxon>Polyangia</taxon>
        <taxon>Polyangiales</taxon>
        <taxon>Sandaracinaceae</taxon>
        <taxon>Sandaracinus</taxon>
    </lineage>
</organism>
<dbReference type="Proteomes" id="UP000034883">
    <property type="component" value="Chromosome"/>
</dbReference>
<protein>
    <recommendedName>
        <fullName evidence="3">DUF124 domain-containing protein</fullName>
    </recommendedName>
</protein>
<keyword evidence="2" id="KW-1185">Reference proteome</keyword>
<dbReference type="EMBL" id="CP011125">
    <property type="protein sequence ID" value="AKF10441.1"/>
    <property type="molecule type" value="Genomic_DNA"/>
</dbReference>
<evidence type="ECO:0000313" key="2">
    <source>
        <dbReference type="Proteomes" id="UP000034883"/>
    </source>
</evidence>
<dbReference type="NCBIfam" id="TIGR00266">
    <property type="entry name" value="TIGR00266 family protein"/>
    <property type="match status" value="1"/>
</dbReference>
<name>A0A0F6YNH3_9BACT</name>
<dbReference type="KEGG" id="samy:DB32_007590"/>
<dbReference type="Pfam" id="PF01987">
    <property type="entry name" value="AIM24"/>
    <property type="match status" value="1"/>
</dbReference>
<dbReference type="Gene3D" id="3.60.160.10">
    <property type="entry name" value="Mitochondrial biogenesis AIM24"/>
    <property type="match status" value="1"/>
</dbReference>
<gene>
    <name evidence="1" type="ORF">DB32_007590</name>
</gene>
<evidence type="ECO:0000313" key="1">
    <source>
        <dbReference type="EMBL" id="AKF10441.1"/>
    </source>
</evidence>
<dbReference type="AlphaFoldDB" id="A0A0F6YNH3"/>
<dbReference type="InterPro" id="IPR002838">
    <property type="entry name" value="AIM24"/>
</dbReference>
<dbReference type="InterPro" id="IPR016031">
    <property type="entry name" value="Trp_RNA-bd_attenuator-like_dom"/>
</dbReference>
<accession>A0A0F6YNH3</accession>
<dbReference type="RefSeq" id="WP_053237406.1">
    <property type="nucleotide sequence ID" value="NZ_CP011125.1"/>
</dbReference>
<reference evidence="1 2" key="1">
    <citation type="submission" date="2015-03" db="EMBL/GenBank/DDBJ databases">
        <title>Genome assembly of Sandaracinus amylolyticus DSM 53668.</title>
        <authorList>
            <person name="Sharma G."/>
            <person name="Subramanian S."/>
        </authorList>
    </citation>
    <scope>NUCLEOTIDE SEQUENCE [LARGE SCALE GENOMIC DNA]</scope>
    <source>
        <strain evidence="1 2">DSM 53668</strain>
    </source>
</reference>
<proteinExistence type="predicted"/>
<dbReference type="STRING" id="927083.DB32_007590"/>